<protein>
    <submittedName>
        <fullName evidence="4">Putative regulatory protein, ArsR family</fullName>
    </submittedName>
</protein>
<dbReference type="OrthoDB" id="9784339at2"/>
<evidence type="ECO:0000313" key="5">
    <source>
        <dbReference type="Proteomes" id="UP000320461"/>
    </source>
</evidence>
<gene>
    <name evidence="4" type="ORF">CGE01nite_19290</name>
</gene>
<dbReference type="GO" id="GO:0046685">
    <property type="term" value="P:response to arsenic-containing substance"/>
    <property type="evidence" value="ECO:0007669"/>
    <property type="project" value="UniProtKB-KW"/>
</dbReference>
<dbReference type="SMART" id="SM00226">
    <property type="entry name" value="LMWPc"/>
    <property type="match status" value="1"/>
</dbReference>
<dbReference type="SUPFAM" id="SSF52788">
    <property type="entry name" value="Phosphotyrosine protein phosphatases I"/>
    <property type="match status" value="1"/>
</dbReference>
<dbReference type="PANTHER" id="PTHR43428:SF1">
    <property type="entry name" value="ARSENATE REDUCTASE"/>
    <property type="match status" value="1"/>
</dbReference>
<dbReference type="InterPro" id="IPR036196">
    <property type="entry name" value="Ptyr_pPase_sf"/>
</dbReference>
<dbReference type="RefSeq" id="WP_141370568.1">
    <property type="nucleotide sequence ID" value="NZ_BJLQ01000018.1"/>
</dbReference>
<dbReference type="Pfam" id="PF01451">
    <property type="entry name" value="LMWPc"/>
    <property type="match status" value="1"/>
</dbReference>
<comment type="caution">
    <text evidence="4">The sequence shown here is derived from an EMBL/GenBank/DDBJ whole genome shotgun (WGS) entry which is preliminary data.</text>
</comment>
<accession>A0A4Y3KP43</accession>
<dbReference type="InterPro" id="IPR036390">
    <property type="entry name" value="WH_DNA-bd_sf"/>
</dbReference>
<feature type="domain" description="Phosphotyrosine protein phosphatase I" evidence="2">
    <location>
        <begin position="98"/>
        <end position="220"/>
    </location>
</feature>
<dbReference type="Gene3D" id="3.40.50.2300">
    <property type="match status" value="1"/>
</dbReference>
<dbReference type="AlphaFoldDB" id="A0A4Y3KP43"/>
<dbReference type="InterPro" id="IPR011991">
    <property type="entry name" value="ArsR-like_HTH"/>
</dbReference>
<evidence type="ECO:0000259" key="3">
    <source>
        <dbReference type="SMART" id="SM00418"/>
    </source>
</evidence>
<dbReference type="CDD" id="cd00090">
    <property type="entry name" value="HTH_ARSR"/>
    <property type="match status" value="1"/>
</dbReference>
<sequence length="224" mass="24290">MNTEWLALVERRAALHGALSDPGRLAVVDLLSRGDASPSELAAELSMPSNLLAHHVNVLVEHGLVERTRSEGDRRRTYLRLLPTELGPLTTSPLPRPARVLFVCTANSARSHLAAALWRRASQIPAASAGTHPAPVIHPGAIAAAARHDVDLRDGRPQTIDDVRREGDLVITVCDRAHEEVGLTADVHWSIPDPVPYGSDDAFDHAVTELSRRVAQLVPRLVMS</sequence>
<proteinExistence type="predicted"/>
<keyword evidence="1" id="KW-0059">Arsenical resistance</keyword>
<reference evidence="4 5" key="1">
    <citation type="submission" date="2019-06" db="EMBL/GenBank/DDBJ databases">
        <title>Whole genome shotgun sequence of Cellulomonas gelida NBRC 3748.</title>
        <authorList>
            <person name="Hosoyama A."/>
            <person name="Uohara A."/>
            <person name="Ohji S."/>
            <person name="Ichikawa N."/>
        </authorList>
    </citation>
    <scope>NUCLEOTIDE SEQUENCE [LARGE SCALE GENOMIC DNA]</scope>
    <source>
        <strain evidence="4 5">NBRC 3748</strain>
    </source>
</reference>
<dbReference type="InterPro" id="IPR023485">
    <property type="entry name" value="Ptyr_pPase"/>
</dbReference>
<dbReference type="Proteomes" id="UP000320461">
    <property type="component" value="Unassembled WGS sequence"/>
</dbReference>
<feature type="domain" description="HTH arsR-type" evidence="3">
    <location>
        <begin position="14"/>
        <end position="87"/>
    </location>
</feature>
<dbReference type="Pfam" id="PF12840">
    <property type="entry name" value="HTH_20"/>
    <property type="match status" value="1"/>
</dbReference>
<organism evidence="4 5">
    <name type="scientific">Cellulomonas gelida</name>
    <dbReference type="NCBI Taxonomy" id="1712"/>
    <lineage>
        <taxon>Bacteria</taxon>
        <taxon>Bacillati</taxon>
        <taxon>Actinomycetota</taxon>
        <taxon>Actinomycetes</taxon>
        <taxon>Micrococcales</taxon>
        <taxon>Cellulomonadaceae</taxon>
        <taxon>Cellulomonas</taxon>
    </lineage>
</organism>
<dbReference type="InterPro" id="IPR001845">
    <property type="entry name" value="HTH_ArsR_DNA-bd_dom"/>
</dbReference>
<dbReference type="GO" id="GO:0003700">
    <property type="term" value="F:DNA-binding transcription factor activity"/>
    <property type="evidence" value="ECO:0007669"/>
    <property type="project" value="InterPro"/>
</dbReference>
<keyword evidence="5" id="KW-1185">Reference proteome</keyword>
<evidence type="ECO:0000313" key="4">
    <source>
        <dbReference type="EMBL" id="GEA84678.1"/>
    </source>
</evidence>
<evidence type="ECO:0000256" key="1">
    <source>
        <dbReference type="ARBA" id="ARBA00022849"/>
    </source>
</evidence>
<dbReference type="SUPFAM" id="SSF46785">
    <property type="entry name" value="Winged helix' DNA-binding domain"/>
    <property type="match status" value="1"/>
</dbReference>
<name>A0A4Y3KP43_9CELL</name>
<evidence type="ECO:0000259" key="2">
    <source>
        <dbReference type="SMART" id="SM00226"/>
    </source>
</evidence>
<dbReference type="SMART" id="SM00418">
    <property type="entry name" value="HTH_ARSR"/>
    <property type="match status" value="1"/>
</dbReference>
<dbReference type="InterPro" id="IPR036388">
    <property type="entry name" value="WH-like_DNA-bd_sf"/>
</dbReference>
<dbReference type="Gene3D" id="1.10.10.10">
    <property type="entry name" value="Winged helix-like DNA-binding domain superfamily/Winged helix DNA-binding domain"/>
    <property type="match status" value="1"/>
</dbReference>
<dbReference type="PANTHER" id="PTHR43428">
    <property type="entry name" value="ARSENATE REDUCTASE"/>
    <property type="match status" value="1"/>
</dbReference>
<dbReference type="EMBL" id="BJLQ01000018">
    <property type="protein sequence ID" value="GEA84678.1"/>
    <property type="molecule type" value="Genomic_DNA"/>
</dbReference>